<name>A0A261XZ02_9FUNG</name>
<sequence>MDLMNANYAMPNVPPGSLPKQMTLPTAKQPPCTTPNNTVYINNLNEKIKIPDLKQALSKRFSECGEILDVVAHANLRMRGQAFVVFRKVEDATKAIETLQHQVLFDKPMVLQYSKGKSDAIAVLDGTIDEHKRRRLEVKEQRQAQMETKPQPQKAAARPKVPQMPEDLLPPNQILFLQRIPPETTDVMLKALFSQYPGFKEVRMVPTKQDIAFVEYENEVFASSAKEALNGYQFGSGRPLRVTFARK</sequence>
<keyword evidence="8" id="KW-0539">Nucleus</keyword>
<evidence type="ECO:0000256" key="11">
    <source>
        <dbReference type="SAM" id="MobiDB-lite"/>
    </source>
</evidence>
<dbReference type="GO" id="GO:0008380">
    <property type="term" value="P:RNA splicing"/>
    <property type="evidence" value="ECO:0007669"/>
    <property type="project" value="UniProtKB-KW"/>
</dbReference>
<dbReference type="InterPro" id="IPR012677">
    <property type="entry name" value="Nucleotide-bd_a/b_plait_sf"/>
</dbReference>
<evidence type="ECO:0000256" key="7">
    <source>
        <dbReference type="ARBA" id="ARBA00023187"/>
    </source>
</evidence>
<feature type="region of interest" description="Disordered" evidence="11">
    <location>
        <begin position="139"/>
        <end position="159"/>
    </location>
</feature>
<evidence type="ECO:0000256" key="2">
    <source>
        <dbReference type="ARBA" id="ARBA00007243"/>
    </source>
</evidence>
<feature type="domain" description="RRM" evidence="12">
    <location>
        <begin position="173"/>
        <end position="247"/>
    </location>
</feature>
<evidence type="ECO:0000259" key="12">
    <source>
        <dbReference type="PROSITE" id="PS50102"/>
    </source>
</evidence>
<evidence type="ECO:0000256" key="1">
    <source>
        <dbReference type="ARBA" id="ARBA00004123"/>
    </source>
</evidence>
<proteinExistence type="inferred from homology"/>
<dbReference type="InterPro" id="IPR000504">
    <property type="entry name" value="RRM_dom"/>
</dbReference>
<dbReference type="CDD" id="cd12247">
    <property type="entry name" value="RRM2_U1A_like"/>
    <property type="match status" value="1"/>
</dbReference>
<evidence type="ECO:0000313" key="13">
    <source>
        <dbReference type="EMBL" id="OZJ03474.1"/>
    </source>
</evidence>
<evidence type="ECO:0000256" key="6">
    <source>
        <dbReference type="ARBA" id="ARBA00022884"/>
    </source>
</evidence>
<keyword evidence="6 10" id="KW-0694">RNA-binding</keyword>
<dbReference type="InterPro" id="IPR035979">
    <property type="entry name" value="RBD_domain_sf"/>
</dbReference>
<dbReference type="AlphaFoldDB" id="A0A261XZ02"/>
<keyword evidence="4" id="KW-0747">Spliceosome</keyword>
<evidence type="ECO:0000256" key="5">
    <source>
        <dbReference type="ARBA" id="ARBA00022737"/>
    </source>
</evidence>
<dbReference type="Proteomes" id="UP000242875">
    <property type="component" value="Unassembled WGS sequence"/>
</dbReference>
<comment type="caution">
    <text evidence="13">The sequence shown here is derived from an EMBL/GenBank/DDBJ whole genome shotgun (WGS) entry which is preliminary data.</text>
</comment>
<dbReference type="OrthoDB" id="266020at2759"/>
<feature type="domain" description="RRM" evidence="12">
    <location>
        <begin position="37"/>
        <end position="116"/>
    </location>
</feature>
<comment type="similarity">
    <text evidence="2">Belongs to the RRM U1 A/B'' family.</text>
</comment>
<dbReference type="GO" id="GO:0030532">
    <property type="term" value="C:small nuclear ribonucleoprotein complex"/>
    <property type="evidence" value="ECO:0007669"/>
    <property type="project" value="UniProtKB-ARBA"/>
</dbReference>
<dbReference type="FunFam" id="3.30.70.330:FF:000029">
    <property type="entry name" value="U2 small nuclear ribonucleoprotein B"/>
    <property type="match status" value="1"/>
</dbReference>
<dbReference type="PROSITE" id="PS50102">
    <property type="entry name" value="RRM"/>
    <property type="match status" value="2"/>
</dbReference>
<accession>A0A261XZ02</accession>
<protein>
    <recommendedName>
        <fullName evidence="12">RRM domain-containing protein</fullName>
    </recommendedName>
</protein>
<keyword evidence="3" id="KW-0507">mRNA processing</keyword>
<dbReference type="Gene3D" id="3.30.70.330">
    <property type="match status" value="2"/>
</dbReference>
<dbReference type="PANTHER" id="PTHR10501">
    <property type="entry name" value="U1 SMALL NUCLEAR RIBONUCLEOPROTEIN A/U2 SMALL NUCLEAR RIBONUCLEOPROTEIN B"/>
    <property type="match status" value="1"/>
</dbReference>
<dbReference type="CDD" id="cd12246">
    <property type="entry name" value="RRM1_U1A_like"/>
    <property type="match status" value="1"/>
</dbReference>
<comment type="subcellular location">
    <subcellularLocation>
        <location evidence="1">Nucleus</location>
    </subcellularLocation>
</comment>
<dbReference type="GO" id="GO:0006397">
    <property type="term" value="P:mRNA processing"/>
    <property type="evidence" value="ECO:0007669"/>
    <property type="project" value="UniProtKB-KW"/>
</dbReference>
<keyword evidence="14" id="KW-1185">Reference proteome</keyword>
<reference evidence="13 14" key="1">
    <citation type="journal article" date="2017" name="Mycologia">
        <title>Bifiguratus adelaidae, gen. et sp. nov., a new member of Mucoromycotina in endophytic and soil-dwelling habitats.</title>
        <authorList>
            <person name="Torres-Cruz T.J."/>
            <person name="Billingsley Tobias T.L."/>
            <person name="Almatruk M."/>
            <person name="Hesse C."/>
            <person name="Kuske C.R."/>
            <person name="Desiro A."/>
            <person name="Benucci G.M."/>
            <person name="Bonito G."/>
            <person name="Stajich J.E."/>
            <person name="Dunlap C."/>
            <person name="Arnold A.E."/>
            <person name="Porras-Alfaro A."/>
        </authorList>
    </citation>
    <scope>NUCLEOTIDE SEQUENCE [LARGE SCALE GENOMIC DNA]</scope>
    <source>
        <strain evidence="13 14">AZ0501</strain>
    </source>
</reference>
<dbReference type="EMBL" id="MVBO01000084">
    <property type="protein sequence ID" value="OZJ03474.1"/>
    <property type="molecule type" value="Genomic_DNA"/>
</dbReference>
<evidence type="ECO:0000256" key="9">
    <source>
        <dbReference type="ARBA" id="ARBA00023274"/>
    </source>
</evidence>
<gene>
    <name evidence="13" type="ORF">BZG36_02744</name>
</gene>
<dbReference type="FunFam" id="3.30.70.330:FF:000039">
    <property type="entry name" value="U1 small nuclear ribonucleoprotein A"/>
    <property type="match status" value="1"/>
</dbReference>
<dbReference type="SMART" id="SM00360">
    <property type="entry name" value="RRM"/>
    <property type="match status" value="2"/>
</dbReference>
<evidence type="ECO:0000256" key="10">
    <source>
        <dbReference type="PROSITE-ProRule" id="PRU00176"/>
    </source>
</evidence>
<evidence type="ECO:0000256" key="8">
    <source>
        <dbReference type="ARBA" id="ARBA00023242"/>
    </source>
</evidence>
<dbReference type="Pfam" id="PF00076">
    <property type="entry name" value="RRM_1"/>
    <property type="match status" value="2"/>
</dbReference>
<evidence type="ECO:0000256" key="4">
    <source>
        <dbReference type="ARBA" id="ARBA00022728"/>
    </source>
</evidence>
<evidence type="ECO:0000313" key="14">
    <source>
        <dbReference type="Proteomes" id="UP000242875"/>
    </source>
</evidence>
<keyword evidence="7" id="KW-0508">mRNA splicing</keyword>
<evidence type="ECO:0000256" key="3">
    <source>
        <dbReference type="ARBA" id="ARBA00022664"/>
    </source>
</evidence>
<dbReference type="GO" id="GO:0003723">
    <property type="term" value="F:RNA binding"/>
    <property type="evidence" value="ECO:0007669"/>
    <property type="project" value="UniProtKB-UniRule"/>
</dbReference>
<organism evidence="13 14">
    <name type="scientific">Bifiguratus adelaidae</name>
    <dbReference type="NCBI Taxonomy" id="1938954"/>
    <lineage>
        <taxon>Eukaryota</taxon>
        <taxon>Fungi</taxon>
        <taxon>Fungi incertae sedis</taxon>
        <taxon>Mucoromycota</taxon>
        <taxon>Mucoromycotina</taxon>
        <taxon>Endogonomycetes</taxon>
        <taxon>Endogonales</taxon>
        <taxon>Endogonales incertae sedis</taxon>
        <taxon>Bifiguratus</taxon>
    </lineage>
</organism>
<dbReference type="SUPFAM" id="SSF54928">
    <property type="entry name" value="RNA-binding domain, RBD"/>
    <property type="match status" value="2"/>
</dbReference>
<keyword evidence="9" id="KW-0687">Ribonucleoprotein</keyword>
<dbReference type="GO" id="GO:0005681">
    <property type="term" value="C:spliceosomal complex"/>
    <property type="evidence" value="ECO:0007669"/>
    <property type="project" value="UniProtKB-KW"/>
</dbReference>
<keyword evidence="5" id="KW-0677">Repeat</keyword>